<evidence type="ECO:0000256" key="1">
    <source>
        <dbReference type="SAM" id="SignalP"/>
    </source>
</evidence>
<comment type="caution">
    <text evidence="2">The sequence shown here is derived from an EMBL/GenBank/DDBJ whole genome shotgun (WGS) entry which is preliminary data.</text>
</comment>
<feature type="chain" id="PRO_5038929088" evidence="1">
    <location>
        <begin position="23"/>
        <end position="129"/>
    </location>
</feature>
<evidence type="ECO:0000313" key="2">
    <source>
        <dbReference type="EMBL" id="MBB5830297.1"/>
    </source>
</evidence>
<evidence type="ECO:0000313" key="3">
    <source>
        <dbReference type="Proteomes" id="UP000588158"/>
    </source>
</evidence>
<dbReference type="AlphaFoldDB" id="A0A841A8N9"/>
<dbReference type="EMBL" id="JACHLZ010000001">
    <property type="protein sequence ID" value="MBB5830297.1"/>
    <property type="molecule type" value="Genomic_DNA"/>
</dbReference>
<keyword evidence="3" id="KW-1185">Reference proteome</keyword>
<sequence>MVSRRRAAGVLVALVASLAACSSRESDQRLVTLDRTRTSPSGEVVAALVAEDDVLHPIICDREGEEMWRDDLEHVERYVPGVLWESGADVLWILSTDHGNASVRRDSSGAWARTMGSDGMPEDVAALVR</sequence>
<reference evidence="2 3" key="1">
    <citation type="submission" date="2020-08" db="EMBL/GenBank/DDBJ databases">
        <title>Sequencing the genomes of 1000 actinobacteria strains.</title>
        <authorList>
            <person name="Klenk H.-P."/>
        </authorList>
    </citation>
    <scope>NUCLEOTIDE SEQUENCE [LARGE SCALE GENOMIC DNA]</scope>
    <source>
        <strain evidence="2 3">DSM 28796</strain>
    </source>
</reference>
<accession>A0A841A8N9</accession>
<dbReference type="PROSITE" id="PS51257">
    <property type="entry name" value="PROKAR_LIPOPROTEIN"/>
    <property type="match status" value="1"/>
</dbReference>
<name>A0A841A8N9_9MICO</name>
<gene>
    <name evidence="2" type="ORF">HNR70_000110</name>
</gene>
<dbReference type="RefSeq" id="WP_184323940.1">
    <property type="nucleotide sequence ID" value="NZ_JACHLZ010000001.1"/>
</dbReference>
<protein>
    <submittedName>
        <fullName evidence="2">Uncharacterized protein</fullName>
    </submittedName>
</protein>
<dbReference type="Proteomes" id="UP000588158">
    <property type="component" value="Unassembled WGS sequence"/>
</dbReference>
<proteinExistence type="predicted"/>
<organism evidence="2 3">
    <name type="scientific">Brachybacterium aquaticum</name>
    <dbReference type="NCBI Taxonomy" id="1432564"/>
    <lineage>
        <taxon>Bacteria</taxon>
        <taxon>Bacillati</taxon>
        <taxon>Actinomycetota</taxon>
        <taxon>Actinomycetes</taxon>
        <taxon>Micrococcales</taxon>
        <taxon>Dermabacteraceae</taxon>
        <taxon>Brachybacterium</taxon>
    </lineage>
</organism>
<feature type="signal peptide" evidence="1">
    <location>
        <begin position="1"/>
        <end position="22"/>
    </location>
</feature>
<keyword evidence="1" id="KW-0732">Signal</keyword>